<dbReference type="Gene3D" id="3.60.10.10">
    <property type="entry name" value="Endonuclease/exonuclease/phosphatase"/>
    <property type="match status" value="1"/>
</dbReference>
<keyword evidence="3" id="KW-1185">Reference proteome</keyword>
<dbReference type="GO" id="GO:0003824">
    <property type="term" value="F:catalytic activity"/>
    <property type="evidence" value="ECO:0007669"/>
    <property type="project" value="InterPro"/>
</dbReference>
<accession>A0A165I2F9</accession>
<feature type="domain" description="Endonuclease/exonuclease/phosphatase" evidence="1">
    <location>
        <begin position="19"/>
        <end position="180"/>
    </location>
</feature>
<dbReference type="EMBL" id="KV426001">
    <property type="protein sequence ID" value="KZV92803.1"/>
    <property type="molecule type" value="Genomic_DNA"/>
</dbReference>
<dbReference type="InParanoid" id="A0A165I2F9"/>
<name>A0A165I2F9_EXIGL</name>
<dbReference type="STRING" id="1314781.A0A165I2F9"/>
<reference evidence="2 3" key="1">
    <citation type="journal article" date="2016" name="Mol. Biol. Evol.">
        <title>Comparative Genomics of Early-Diverging Mushroom-Forming Fungi Provides Insights into the Origins of Lignocellulose Decay Capabilities.</title>
        <authorList>
            <person name="Nagy L.G."/>
            <person name="Riley R."/>
            <person name="Tritt A."/>
            <person name="Adam C."/>
            <person name="Daum C."/>
            <person name="Floudas D."/>
            <person name="Sun H."/>
            <person name="Yadav J.S."/>
            <person name="Pangilinan J."/>
            <person name="Larsson K.H."/>
            <person name="Matsuura K."/>
            <person name="Barry K."/>
            <person name="Labutti K."/>
            <person name="Kuo R."/>
            <person name="Ohm R.A."/>
            <person name="Bhattacharya S.S."/>
            <person name="Shirouzu T."/>
            <person name="Yoshinaga Y."/>
            <person name="Martin F.M."/>
            <person name="Grigoriev I.V."/>
            <person name="Hibbett D.S."/>
        </authorList>
    </citation>
    <scope>NUCLEOTIDE SEQUENCE [LARGE SCALE GENOMIC DNA]</scope>
    <source>
        <strain evidence="2 3">HHB12029</strain>
    </source>
</reference>
<evidence type="ECO:0000259" key="1">
    <source>
        <dbReference type="Pfam" id="PF03372"/>
    </source>
</evidence>
<evidence type="ECO:0000313" key="2">
    <source>
        <dbReference type="EMBL" id="KZV92803.1"/>
    </source>
</evidence>
<dbReference type="AlphaFoldDB" id="A0A165I2F9"/>
<sequence>MQEIETIYKDLHVVNSPHPDNPAGAGGVALVFNKRLTNTAALNTQVLVPGRAILTTMNWHRNDELTFLAIYGPNDRAENRDMWELIESKIREAGGTLPKPDVMLGDFNFVEDAIDRFPAKTNDSDAPATFDSLKRYLRISDGWRETFPSTVEYTWRDPARAKLSRIDRIYMTRSLTLASRNWGIQLTDLNRNDHSRVSVELVNMDAPYIGPGRWTMRENLLEDEDFLEAVDTAGKYAMDRIALLGDSRTEEHNIQTIYRDFKTAVVRAAKRHQRELNCRRNKKLDTLQTERQ</sequence>
<dbReference type="InterPro" id="IPR036691">
    <property type="entry name" value="Endo/exonu/phosph_ase_sf"/>
</dbReference>
<feature type="non-terminal residue" evidence="2">
    <location>
        <position position="292"/>
    </location>
</feature>
<protein>
    <submittedName>
        <fullName evidence="2">DNase I-like protein</fullName>
    </submittedName>
</protein>
<evidence type="ECO:0000313" key="3">
    <source>
        <dbReference type="Proteomes" id="UP000077266"/>
    </source>
</evidence>
<dbReference type="SUPFAM" id="SSF56219">
    <property type="entry name" value="DNase I-like"/>
    <property type="match status" value="1"/>
</dbReference>
<organism evidence="2 3">
    <name type="scientific">Exidia glandulosa HHB12029</name>
    <dbReference type="NCBI Taxonomy" id="1314781"/>
    <lineage>
        <taxon>Eukaryota</taxon>
        <taxon>Fungi</taxon>
        <taxon>Dikarya</taxon>
        <taxon>Basidiomycota</taxon>
        <taxon>Agaricomycotina</taxon>
        <taxon>Agaricomycetes</taxon>
        <taxon>Auriculariales</taxon>
        <taxon>Exidiaceae</taxon>
        <taxon>Exidia</taxon>
    </lineage>
</organism>
<gene>
    <name evidence="2" type="ORF">EXIGLDRAFT_613883</name>
</gene>
<dbReference type="InterPro" id="IPR005135">
    <property type="entry name" value="Endo/exonuclease/phosphatase"/>
</dbReference>
<proteinExistence type="predicted"/>
<dbReference type="Proteomes" id="UP000077266">
    <property type="component" value="Unassembled WGS sequence"/>
</dbReference>
<dbReference type="Pfam" id="PF03372">
    <property type="entry name" value="Exo_endo_phos"/>
    <property type="match status" value="1"/>
</dbReference>
<dbReference type="OrthoDB" id="3264871at2759"/>